<evidence type="ECO:0000313" key="3">
    <source>
        <dbReference type="EMBL" id="GAO40007.1"/>
    </source>
</evidence>
<dbReference type="GO" id="GO:0016787">
    <property type="term" value="F:hydrolase activity"/>
    <property type="evidence" value="ECO:0007669"/>
    <property type="project" value="UniProtKB-KW"/>
</dbReference>
<dbReference type="SUPFAM" id="SSF56601">
    <property type="entry name" value="beta-lactamase/transpeptidase-like"/>
    <property type="match status" value="1"/>
</dbReference>
<evidence type="ECO:0000313" key="4">
    <source>
        <dbReference type="Proteomes" id="UP000033202"/>
    </source>
</evidence>
<reference evidence="3 4" key="1">
    <citation type="submission" date="2015-04" db="EMBL/GenBank/DDBJ databases">
        <title>Whole genome shotgun sequence of Sphingomonas changbaiensis NBRC 104936.</title>
        <authorList>
            <person name="Katano-Makiyama Y."/>
            <person name="Hosoyama A."/>
            <person name="Hashimoto M."/>
            <person name="Noguchi M."/>
            <person name="Tsuchikane K."/>
            <person name="Ohji S."/>
            <person name="Yamazoe A."/>
            <person name="Ichikawa N."/>
            <person name="Kimura A."/>
            <person name="Fujita N."/>
        </authorList>
    </citation>
    <scope>NUCLEOTIDE SEQUENCE [LARGE SCALE GENOMIC DNA]</scope>
    <source>
        <strain evidence="3 4">NBRC 104936</strain>
    </source>
</reference>
<dbReference type="EMBL" id="BBWU01000042">
    <property type="protein sequence ID" value="GAO40007.1"/>
    <property type="molecule type" value="Genomic_DNA"/>
</dbReference>
<accession>A0A0E9MQH0</accession>
<proteinExistence type="predicted"/>
<sequence length="377" mass="40243">MMRIRLLILAATALLSACASLPRPSPASVAVRVAFDRDRITGVSARGAGADDPVRVASISKLITALGVMRLVEAGTLDLDSDVSRWLGWSLHNPNFPDRPITLRLLLSHRSSLKDDVDYAIPLGKTIREALADPKAWDAEHPPGSFFRYGNINFPVVASVMEAATGERFDALMARLVFEPLAIDACFNWTTCSDTAVAHAVVLRDGHGAVVRDDLNGTRPDCPVLSPDPACDLTRYVPGSNGALFSPQGGARISAAGLARIGQMLLKDGDGFLSPASVALLIGPEWRFDGRNGETEKGYYCTYGLAVHSLATPGCRDDPFGDGIRRVGHSGDAYGLRSGLWIDRQSGRGVAYFVTAVPDNAPKGRSAFTAAEEALAR</sequence>
<protein>
    <submittedName>
        <fullName evidence="3">Putative hydrolase</fullName>
    </submittedName>
</protein>
<dbReference type="InterPro" id="IPR012338">
    <property type="entry name" value="Beta-lactam/transpept-like"/>
</dbReference>
<feature type="domain" description="Beta-lactamase-related" evidence="2">
    <location>
        <begin position="46"/>
        <end position="366"/>
    </location>
</feature>
<gene>
    <name evidence="3" type="ORF">SCH01S_42_00500</name>
</gene>
<dbReference type="AlphaFoldDB" id="A0A0E9MQH0"/>
<dbReference type="PROSITE" id="PS51257">
    <property type="entry name" value="PROKAR_LIPOPROTEIN"/>
    <property type="match status" value="1"/>
</dbReference>
<dbReference type="OrthoDB" id="5705574at2"/>
<organism evidence="3 4">
    <name type="scientific">Sphingomonas changbaiensis NBRC 104936</name>
    <dbReference type="NCBI Taxonomy" id="1219043"/>
    <lineage>
        <taxon>Bacteria</taxon>
        <taxon>Pseudomonadati</taxon>
        <taxon>Pseudomonadota</taxon>
        <taxon>Alphaproteobacteria</taxon>
        <taxon>Sphingomonadales</taxon>
        <taxon>Sphingomonadaceae</taxon>
        <taxon>Sphingomonas</taxon>
    </lineage>
</organism>
<evidence type="ECO:0000256" key="1">
    <source>
        <dbReference type="SAM" id="SignalP"/>
    </source>
</evidence>
<evidence type="ECO:0000259" key="2">
    <source>
        <dbReference type="Pfam" id="PF00144"/>
    </source>
</evidence>
<dbReference type="InterPro" id="IPR001466">
    <property type="entry name" value="Beta-lactam-related"/>
</dbReference>
<dbReference type="InterPro" id="IPR050789">
    <property type="entry name" value="Diverse_Enzym_Activities"/>
</dbReference>
<feature type="signal peptide" evidence="1">
    <location>
        <begin position="1"/>
        <end position="19"/>
    </location>
</feature>
<keyword evidence="1" id="KW-0732">Signal</keyword>
<name>A0A0E9MQH0_9SPHN</name>
<keyword evidence="4" id="KW-1185">Reference proteome</keyword>
<comment type="caution">
    <text evidence="3">The sequence shown here is derived from an EMBL/GenBank/DDBJ whole genome shotgun (WGS) entry which is preliminary data.</text>
</comment>
<dbReference type="RefSeq" id="WP_157032900.1">
    <property type="nucleotide sequence ID" value="NZ_BBWU01000042.1"/>
</dbReference>
<dbReference type="STRING" id="1219043.SCH01S_42_00500"/>
<dbReference type="Pfam" id="PF00144">
    <property type="entry name" value="Beta-lactamase"/>
    <property type="match status" value="1"/>
</dbReference>
<dbReference type="Proteomes" id="UP000033202">
    <property type="component" value="Unassembled WGS sequence"/>
</dbReference>
<feature type="chain" id="PRO_5002429309" evidence="1">
    <location>
        <begin position="20"/>
        <end position="377"/>
    </location>
</feature>
<dbReference type="PANTHER" id="PTHR43283">
    <property type="entry name" value="BETA-LACTAMASE-RELATED"/>
    <property type="match status" value="1"/>
</dbReference>
<dbReference type="Gene3D" id="3.40.710.10">
    <property type="entry name" value="DD-peptidase/beta-lactamase superfamily"/>
    <property type="match status" value="1"/>
</dbReference>
<keyword evidence="3" id="KW-0378">Hydrolase</keyword>